<sequence>MQTGKYILGLTIATILASIVFASVFVYYPASIQVSPTAPPVIFSEGDNSNQRDLYGQIITTTIDETGTSVLINLHPTYQRTYYLDVLRIKNQDSQVYYVKINVLSTITGGNLVSAKLYLYDGTYKVGEVDLLTTQLQPNSWVPLNGNGELRVDIEFQYETSGGSSTTPPNGSGTIQLELIYSTLNTETPP</sequence>
<evidence type="ECO:0000256" key="1">
    <source>
        <dbReference type="SAM" id="Phobius"/>
    </source>
</evidence>
<gene>
    <name evidence="2" type="ORF">ENP55_00110</name>
</gene>
<name>A0A7C2FWL4_9CREN</name>
<dbReference type="EMBL" id="DSJT01000003">
    <property type="protein sequence ID" value="HEF86724.1"/>
    <property type="molecule type" value="Genomic_DNA"/>
</dbReference>
<organism evidence="2">
    <name type="scientific">Thermosphaera aggregans</name>
    <dbReference type="NCBI Taxonomy" id="54254"/>
    <lineage>
        <taxon>Archaea</taxon>
        <taxon>Thermoproteota</taxon>
        <taxon>Thermoprotei</taxon>
        <taxon>Desulfurococcales</taxon>
        <taxon>Desulfurococcaceae</taxon>
        <taxon>Thermosphaera</taxon>
    </lineage>
</organism>
<evidence type="ECO:0000313" key="2">
    <source>
        <dbReference type="EMBL" id="HEF86724.1"/>
    </source>
</evidence>
<keyword evidence="1" id="KW-0472">Membrane</keyword>
<protein>
    <submittedName>
        <fullName evidence="2">Uncharacterized protein</fullName>
    </submittedName>
</protein>
<dbReference type="AlphaFoldDB" id="A0A7C2FWL4"/>
<reference evidence="2" key="1">
    <citation type="journal article" date="2020" name="mSystems">
        <title>Genome- and Community-Level Interaction Insights into Carbon Utilization and Element Cycling Functions of Hydrothermarchaeota in Hydrothermal Sediment.</title>
        <authorList>
            <person name="Zhou Z."/>
            <person name="Liu Y."/>
            <person name="Xu W."/>
            <person name="Pan J."/>
            <person name="Luo Z.H."/>
            <person name="Li M."/>
        </authorList>
    </citation>
    <scope>NUCLEOTIDE SEQUENCE [LARGE SCALE GENOMIC DNA]</scope>
    <source>
        <strain evidence="2">SpSt-23</strain>
    </source>
</reference>
<keyword evidence="1" id="KW-1133">Transmembrane helix</keyword>
<accession>A0A7C2FWL4</accession>
<proteinExistence type="predicted"/>
<feature type="transmembrane region" description="Helical" evidence="1">
    <location>
        <begin position="7"/>
        <end position="28"/>
    </location>
</feature>
<keyword evidence="1" id="KW-0812">Transmembrane</keyword>
<comment type="caution">
    <text evidence="2">The sequence shown here is derived from an EMBL/GenBank/DDBJ whole genome shotgun (WGS) entry which is preliminary data.</text>
</comment>